<evidence type="ECO:0000256" key="1">
    <source>
        <dbReference type="SAM" id="MobiDB-lite"/>
    </source>
</evidence>
<proteinExistence type="predicted"/>
<reference evidence="2" key="1">
    <citation type="submission" date="2023-03" db="EMBL/GenBank/DDBJ databases">
        <title>Massive genome expansion in bonnet fungi (Mycena s.s.) driven by repeated elements and novel gene families across ecological guilds.</title>
        <authorList>
            <consortium name="Lawrence Berkeley National Laboratory"/>
            <person name="Harder C.B."/>
            <person name="Miyauchi S."/>
            <person name="Viragh M."/>
            <person name="Kuo A."/>
            <person name="Thoen E."/>
            <person name="Andreopoulos B."/>
            <person name="Lu D."/>
            <person name="Skrede I."/>
            <person name="Drula E."/>
            <person name="Henrissat B."/>
            <person name="Morin E."/>
            <person name="Kohler A."/>
            <person name="Barry K."/>
            <person name="LaButti K."/>
            <person name="Morin E."/>
            <person name="Salamov A."/>
            <person name="Lipzen A."/>
            <person name="Mereny Z."/>
            <person name="Hegedus B."/>
            <person name="Baldrian P."/>
            <person name="Stursova M."/>
            <person name="Weitz H."/>
            <person name="Taylor A."/>
            <person name="Grigoriev I.V."/>
            <person name="Nagy L.G."/>
            <person name="Martin F."/>
            <person name="Kauserud H."/>
        </authorList>
    </citation>
    <scope>NUCLEOTIDE SEQUENCE</scope>
    <source>
        <strain evidence="2">CBHHK188m</strain>
    </source>
</reference>
<feature type="region of interest" description="Disordered" evidence="1">
    <location>
        <begin position="113"/>
        <end position="179"/>
    </location>
</feature>
<name>A0AAD7J7R1_9AGAR</name>
<dbReference type="Proteomes" id="UP001215280">
    <property type="component" value="Unassembled WGS sequence"/>
</dbReference>
<evidence type="ECO:0000313" key="3">
    <source>
        <dbReference type="Proteomes" id="UP001215280"/>
    </source>
</evidence>
<feature type="compositionally biased region" description="Low complexity" evidence="1">
    <location>
        <begin position="140"/>
        <end position="165"/>
    </location>
</feature>
<accession>A0AAD7J7R1</accession>
<protein>
    <submittedName>
        <fullName evidence="2">Uncharacterized protein</fullName>
    </submittedName>
</protein>
<organism evidence="2 3">
    <name type="scientific">Mycena maculata</name>
    <dbReference type="NCBI Taxonomy" id="230809"/>
    <lineage>
        <taxon>Eukaryota</taxon>
        <taxon>Fungi</taxon>
        <taxon>Dikarya</taxon>
        <taxon>Basidiomycota</taxon>
        <taxon>Agaricomycotina</taxon>
        <taxon>Agaricomycetes</taxon>
        <taxon>Agaricomycetidae</taxon>
        <taxon>Agaricales</taxon>
        <taxon>Marasmiineae</taxon>
        <taxon>Mycenaceae</taxon>
        <taxon>Mycena</taxon>
    </lineage>
</organism>
<dbReference type="EMBL" id="JARJLG010000053">
    <property type="protein sequence ID" value="KAJ7758980.1"/>
    <property type="molecule type" value="Genomic_DNA"/>
</dbReference>
<evidence type="ECO:0000313" key="2">
    <source>
        <dbReference type="EMBL" id="KAJ7758980.1"/>
    </source>
</evidence>
<comment type="caution">
    <text evidence="2">The sequence shown here is derived from an EMBL/GenBank/DDBJ whole genome shotgun (WGS) entry which is preliminary data.</text>
</comment>
<keyword evidence="3" id="KW-1185">Reference proteome</keyword>
<sequence>MAIDPTIQPLNRPGEPLPLERFELAVKVEYVHAVSSECVIMLHQWGIIGKDIDNTIDRMFPASHQLPNLHIRYNLKGEQAAVCAAYKGKGKARVDTIDISSDDDDEVEVVTTVQKRSIKREPGSSPPSRRPRLVIDIPDSLPISALSSSTPTSASTPATSASTPATTPPPSSSQPKWPTGVYTVDMAAGLMRMDSMELAGMAQDARFENVFGEPYVRSTFGDSSHQWKAGSQSLKEHLTKAGWSPAGLWSVYRMQLREEEKRKNVSR</sequence>
<gene>
    <name evidence="2" type="ORF">DFH07DRAFT_958124</name>
</gene>
<dbReference type="AlphaFoldDB" id="A0AAD7J7R1"/>